<dbReference type="InterPro" id="IPR002893">
    <property type="entry name" value="Znf_MYND"/>
</dbReference>
<evidence type="ECO:0000313" key="8">
    <source>
        <dbReference type="Proteomes" id="UP000007819"/>
    </source>
</evidence>
<keyword evidence="1" id="KW-0479">Metal-binding</keyword>
<dbReference type="RefSeq" id="XP_003246470.1">
    <property type="nucleotide sequence ID" value="XM_003246422.4"/>
</dbReference>
<dbReference type="Gene3D" id="6.10.140.2220">
    <property type="match status" value="1"/>
</dbReference>
<reference evidence="8" key="1">
    <citation type="submission" date="2010-06" db="EMBL/GenBank/DDBJ databases">
        <authorList>
            <person name="Jiang H."/>
            <person name="Abraham K."/>
            <person name="Ali S."/>
            <person name="Alsbrooks S.L."/>
            <person name="Anim B.N."/>
            <person name="Anosike U.S."/>
            <person name="Attaway T."/>
            <person name="Bandaranaike D.P."/>
            <person name="Battles P.K."/>
            <person name="Bell S.N."/>
            <person name="Bell A.V."/>
            <person name="Beltran B."/>
            <person name="Bickham C."/>
            <person name="Bustamante Y."/>
            <person name="Caleb T."/>
            <person name="Canada A."/>
            <person name="Cardenas V."/>
            <person name="Carter K."/>
            <person name="Chacko J."/>
            <person name="Chandrabose M.N."/>
            <person name="Chavez D."/>
            <person name="Chavez A."/>
            <person name="Chen L."/>
            <person name="Chu H.-S."/>
            <person name="Claassen K.J."/>
            <person name="Cockrell R."/>
            <person name="Collins M."/>
            <person name="Cooper J.A."/>
            <person name="Cree A."/>
            <person name="Curry S.M."/>
            <person name="Da Y."/>
            <person name="Dao M.D."/>
            <person name="Das B."/>
            <person name="Davila M.-L."/>
            <person name="Davy-Carroll L."/>
            <person name="Denson S."/>
            <person name="Dinh H."/>
            <person name="Ebong V.E."/>
            <person name="Edwards J.R."/>
            <person name="Egan A."/>
            <person name="El-Daye J."/>
            <person name="Escobedo L."/>
            <person name="Fernandez S."/>
            <person name="Fernando P.R."/>
            <person name="Flagg N."/>
            <person name="Forbes L.D."/>
            <person name="Fowler R.G."/>
            <person name="Fu Q."/>
            <person name="Gabisi R.A."/>
            <person name="Ganer J."/>
            <person name="Garbino Pronczuk A."/>
            <person name="Garcia R.M."/>
            <person name="Garner T."/>
            <person name="Garrett T.E."/>
            <person name="Gonzalez D.A."/>
            <person name="Hamid H."/>
            <person name="Hawkins E.S."/>
            <person name="Hirani K."/>
            <person name="Hogues M.E."/>
            <person name="Hollins B."/>
            <person name="Hsiao C.-H."/>
            <person name="Jabil R."/>
            <person name="James M.L."/>
            <person name="Jhangiani S.N."/>
            <person name="Johnson B."/>
            <person name="Johnson Q."/>
            <person name="Joshi V."/>
            <person name="Kalu J.B."/>
            <person name="Kam C."/>
            <person name="Kashfia A."/>
            <person name="Keebler J."/>
            <person name="Kisamo H."/>
            <person name="Kovar C.L."/>
            <person name="Lago L.A."/>
            <person name="Lai C.-Y."/>
            <person name="Laidlaw J."/>
            <person name="Lara F."/>
            <person name="Le T.-K."/>
            <person name="Lee S.L."/>
            <person name="Legall F.H."/>
            <person name="Lemon S.J."/>
            <person name="Lewis L.R."/>
            <person name="Li B."/>
            <person name="Liu Y."/>
            <person name="Liu Y.-S."/>
            <person name="Lopez J."/>
            <person name="Lozado R.J."/>
            <person name="Lu J."/>
            <person name="Madu R.C."/>
            <person name="Maheshwari M."/>
            <person name="Maheshwari R."/>
            <person name="Malloy K."/>
            <person name="Martinez E."/>
            <person name="Mathew T."/>
            <person name="Mercado I.C."/>
            <person name="Mercado C."/>
            <person name="Meyer B."/>
            <person name="Montgomery K."/>
            <person name="Morgan M.B."/>
            <person name="Munidasa M."/>
            <person name="Nazareth L.V."/>
            <person name="Nelson J."/>
            <person name="Ng B.M."/>
            <person name="Nguyen N.B."/>
            <person name="Nguyen P.Q."/>
            <person name="Nguyen T."/>
            <person name="Obregon M."/>
            <person name="Okwuonu G.O."/>
            <person name="Onwere C.G."/>
            <person name="Orozco G."/>
            <person name="Parra A."/>
            <person name="Patel S."/>
            <person name="Patil S."/>
            <person name="Perez A."/>
            <person name="Perez Y."/>
            <person name="Pham C."/>
            <person name="Primus E.L."/>
            <person name="Pu L.-L."/>
            <person name="Puazo M."/>
            <person name="Qin X."/>
            <person name="Quiroz J.B."/>
            <person name="Reese J."/>
            <person name="Richards S."/>
            <person name="Rives C.M."/>
            <person name="Robberts R."/>
            <person name="Ruiz S.J."/>
            <person name="Ruiz M.J."/>
            <person name="Santibanez J."/>
            <person name="Schneider B.W."/>
            <person name="Sisson I."/>
            <person name="Smith M."/>
            <person name="Sodergren E."/>
            <person name="Song X.-Z."/>
            <person name="Song B.B."/>
            <person name="Summersgill H."/>
            <person name="Thelus R."/>
            <person name="Thornton R.D."/>
            <person name="Trejos Z.Y."/>
            <person name="Usmani K."/>
            <person name="Vattathil S."/>
            <person name="Villasana D."/>
            <person name="Walker D.L."/>
            <person name="Wang S."/>
            <person name="Wang K."/>
            <person name="White C.S."/>
            <person name="Williams A.C."/>
            <person name="Williamson J."/>
            <person name="Wilson K."/>
            <person name="Woghiren I.O."/>
            <person name="Woodworth J.R."/>
            <person name="Worley K.C."/>
            <person name="Wright R.A."/>
            <person name="Wu W."/>
            <person name="Young L."/>
            <person name="Zhang L."/>
            <person name="Zhang J."/>
            <person name="Zhu Y."/>
            <person name="Muzny D.M."/>
            <person name="Weinstock G."/>
            <person name="Gibbs R.A."/>
        </authorList>
    </citation>
    <scope>NUCLEOTIDE SEQUENCE [LARGE SCALE GENOMIC DNA]</scope>
    <source>
        <strain evidence="8">LSR1</strain>
    </source>
</reference>
<dbReference type="SUPFAM" id="SSF144232">
    <property type="entry name" value="HIT/MYND zinc finger-like"/>
    <property type="match status" value="1"/>
</dbReference>
<dbReference type="Pfam" id="PF01753">
    <property type="entry name" value="zf-MYND"/>
    <property type="match status" value="1"/>
</dbReference>
<evidence type="ECO:0000256" key="3">
    <source>
        <dbReference type="ARBA" id="ARBA00022833"/>
    </source>
</evidence>
<accession>A0A8R2A7D4</accession>
<dbReference type="KEGG" id="api:100574764"/>
<dbReference type="AlphaFoldDB" id="A0A8R2A7D4"/>
<feature type="compositionally biased region" description="Polar residues" evidence="5">
    <location>
        <begin position="231"/>
        <end position="245"/>
    </location>
</feature>
<evidence type="ECO:0000256" key="2">
    <source>
        <dbReference type="ARBA" id="ARBA00022771"/>
    </source>
</evidence>
<sequence length="787" mass="88531">MTERKMKMRNFDNSLRIYNRQVLLRTKMHTYTKKYIDNLFNNAVFNTCEVSVLKLTAEDIANYKLSLIKNKDTPKEDDNALKQDKTCKTNITSKDDKKSKVVKTSKNSNTSIDGEPAKKKQKLDTNGIDVLKMVLSREGETHKFKSQFKSALKTNKEIISTNAEVPMVIDCDEITESSNSSANNLKPRIWVIDPRKMMDENNFIKWMKMIRPDNKSKHSTNGLKKLVVAKPSTSGPKPSSNSTKVNGIKHTLNGKNHEKGALIEIENVYKKYFGKSVQDTIVIIANILNIISMSNKHHKARMDECIKKKSEAEKLKERCDANRLHGRHKKILETKLKNNFISVVSSFKEPEFDTAFQMFFLSILTVLRVLELPKFRKGSIFKNLVLLLWNSLKNSEYNHPKIYNMFRSKTFRPDCIDLISLIEDSRDTDPGVTERMSLFFVSTVNSREYFQGVINAVTSDSNDDLALLIDDATSQCCINSKFKDPVDSSTVQHSNSKIPVTQTIQSSSKFKDPVDSSTVQHSNFKIPVTQTIQSSSKFKDPVDSSTVQHSNYKIPVTQTIQNSINSETIQHWILAKSPDGTYQQIPVLNNSMSQTINNNGIEPSIATSRPINNFYTTSSIHSSLQKKASELTTSKMIPSKKCIVITPTISNSPLVQVTASSTETATSTATTSKFLTFKPSIQNKTVVNSPLHSAEGSTIVLGNKQYQLVKGPSGTMRAVVNGTNILLKSPPTRIIKCYAKDCNNSATIMCSSCTTVKYCSHNCQRLDWYASHINDCDRLLSKKLARP</sequence>
<evidence type="ECO:0000259" key="6">
    <source>
        <dbReference type="PROSITE" id="PS50865"/>
    </source>
</evidence>
<name>A0A8R2A7D4_ACYPI</name>
<dbReference type="PROSITE" id="PS50865">
    <property type="entry name" value="ZF_MYND_2"/>
    <property type="match status" value="1"/>
</dbReference>
<evidence type="ECO:0000313" key="7">
    <source>
        <dbReference type="EnsemblMetazoa" id="XP_003246470.1"/>
    </source>
</evidence>
<evidence type="ECO:0000256" key="4">
    <source>
        <dbReference type="PROSITE-ProRule" id="PRU00134"/>
    </source>
</evidence>
<organism evidence="7 8">
    <name type="scientific">Acyrthosiphon pisum</name>
    <name type="common">Pea aphid</name>
    <dbReference type="NCBI Taxonomy" id="7029"/>
    <lineage>
        <taxon>Eukaryota</taxon>
        <taxon>Metazoa</taxon>
        <taxon>Ecdysozoa</taxon>
        <taxon>Arthropoda</taxon>
        <taxon>Hexapoda</taxon>
        <taxon>Insecta</taxon>
        <taxon>Pterygota</taxon>
        <taxon>Neoptera</taxon>
        <taxon>Paraneoptera</taxon>
        <taxon>Hemiptera</taxon>
        <taxon>Sternorrhyncha</taxon>
        <taxon>Aphidomorpha</taxon>
        <taxon>Aphidoidea</taxon>
        <taxon>Aphididae</taxon>
        <taxon>Macrosiphini</taxon>
        <taxon>Acyrthosiphon</taxon>
    </lineage>
</organism>
<dbReference type="OrthoDB" id="6618167at2759"/>
<feature type="compositionally biased region" description="Low complexity" evidence="5">
    <location>
        <begin position="102"/>
        <end position="111"/>
    </location>
</feature>
<dbReference type="GeneID" id="100574764"/>
<proteinExistence type="predicted"/>
<evidence type="ECO:0000256" key="1">
    <source>
        <dbReference type="ARBA" id="ARBA00022723"/>
    </source>
</evidence>
<keyword evidence="3" id="KW-0862">Zinc</keyword>
<feature type="region of interest" description="Disordered" evidence="5">
    <location>
        <begin position="92"/>
        <end position="120"/>
    </location>
</feature>
<dbReference type="EnsemblMetazoa" id="XM_003246422.4">
    <property type="protein sequence ID" value="XP_003246470.1"/>
    <property type="gene ID" value="LOC100574764"/>
</dbReference>
<feature type="region of interest" description="Disordered" evidence="5">
    <location>
        <begin position="229"/>
        <end position="252"/>
    </location>
</feature>
<reference evidence="7" key="2">
    <citation type="submission" date="2022-06" db="UniProtKB">
        <authorList>
            <consortium name="EnsemblMetazoa"/>
        </authorList>
    </citation>
    <scope>IDENTIFICATION</scope>
</reference>
<keyword evidence="8" id="KW-1185">Reference proteome</keyword>
<keyword evidence="2 4" id="KW-0863">Zinc-finger</keyword>
<protein>
    <recommendedName>
        <fullName evidence="6">MYND-type domain-containing protein</fullName>
    </recommendedName>
</protein>
<dbReference type="Proteomes" id="UP000007819">
    <property type="component" value="Chromosome A1"/>
</dbReference>
<feature type="domain" description="MYND-type" evidence="6">
    <location>
        <begin position="739"/>
        <end position="776"/>
    </location>
</feature>
<dbReference type="GO" id="GO:0008270">
    <property type="term" value="F:zinc ion binding"/>
    <property type="evidence" value="ECO:0007669"/>
    <property type="project" value="UniProtKB-KW"/>
</dbReference>
<evidence type="ECO:0000256" key="5">
    <source>
        <dbReference type="SAM" id="MobiDB-lite"/>
    </source>
</evidence>